<dbReference type="PANTHER" id="PTHR37811">
    <property type="entry name" value="BLL5343 PROTEIN"/>
    <property type="match status" value="1"/>
</dbReference>
<name>A0AAJ3HRP9_PROHU</name>
<evidence type="ECO:0000313" key="3">
    <source>
        <dbReference type="Proteomes" id="UP000078250"/>
    </source>
</evidence>
<dbReference type="SUPFAM" id="SSF54909">
    <property type="entry name" value="Dimeric alpha+beta barrel"/>
    <property type="match status" value="1"/>
</dbReference>
<proteinExistence type="predicted"/>
<dbReference type="PROSITE" id="PS51725">
    <property type="entry name" value="ABM"/>
    <property type="match status" value="1"/>
</dbReference>
<gene>
    <name evidence="2" type="ORF">M997_2390</name>
</gene>
<dbReference type="EMBL" id="LXEV01000027">
    <property type="protein sequence ID" value="OAT46135.1"/>
    <property type="molecule type" value="Genomic_DNA"/>
</dbReference>
<feature type="domain" description="ABM" evidence="1">
    <location>
        <begin position="2"/>
        <end position="90"/>
    </location>
</feature>
<reference evidence="2 3" key="1">
    <citation type="submission" date="2016-04" db="EMBL/GenBank/DDBJ databases">
        <title>ATOL: Assembling a taxonomically balanced genome-scale reconstruction of the evolutionary history of the Enterobacteriaceae.</title>
        <authorList>
            <person name="Plunkett G.III."/>
            <person name="Neeno-Eckwall E.C."/>
            <person name="Glasner J.D."/>
            <person name="Perna N.T."/>
        </authorList>
    </citation>
    <scope>NUCLEOTIDE SEQUENCE [LARGE SCALE GENOMIC DNA]</scope>
    <source>
        <strain evidence="2 3">ATCC 700826</strain>
    </source>
</reference>
<dbReference type="InterPro" id="IPR011008">
    <property type="entry name" value="Dimeric_a/b-barrel"/>
</dbReference>
<organism evidence="2 3">
    <name type="scientific">Proteus hauseri ATCC 700826</name>
    <dbReference type="NCBI Taxonomy" id="1354271"/>
    <lineage>
        <taxon>Bacteria</taxon>
        <taxon>Pseudomonadati</taxon>
        <taxon>Pseudomonadota</taxon>
        <taxon>Gammaproteobacteria</taxon>
        <taxon>Enterobacterales</taxon>
        <taxon>Morganellaceae</taxon>
        <taxon>Proteus</taxon>
    </lineage>
</organism>
<keyword evidence="2" id="KW-0560">Oxidoreductase</keyword>
<dbReference type="GO" id="GO:0004497">
    <property type="term" value="F:monooxygenase activity"/>
    <property type="evidence" value="ECO:0007669"/>
    <property type="project" value="UniProtKB-KW"/>
</dbReference>
<dbReference type="Pfam" id="PF03992">
    <property type="entry name" value="ABM"/>
    <property type="match status" value="1"/>
</dbReference>
<evidence type="ECO:0000313" key="2">
    <source>
        <dbReference type="EMBL" id="OAT46135.1"/>
    </source>
</evidence>
<dbReference type="Proteomes" id="UP000078250">
    <property type="component" value="Unassembled WGS sequence"/>
</dbReference>
<keyword evidence="2" id="KW-0503">Monooxygenase</keyword>
<evidence type="ECO:0000259" key="1">
    <source>
        <dbReference type="PROSITE" id="PS51725"/>
    </source>
</evidence>
<protein>
    <submittedName>
        <fullName evidence="2">Antibiotic biosynthesis monooxygenase</fullName>
    </submittedName>
</protein>
<dbReference type="RefSeq" id="WP_064720343.1">
    <property type="nucleotide sequence ID" value="NZ_LXEV01000027.1"/>
</dbReference>
<accession>A0AAJ3HRP9</accession>
<dbReference type="InterPro" id="IPR052936">
    <property type="entry name" value="Jasmonate_Hydroxylase-like"/>
</dbReference>
<dbReference type="PANTHER" id="PTHR37811:SF2">
    <property type="entry name" value="ABM DOMAIN-CONTAINING PROTEIN"/>
    <property type="match status" value="1"/>
</dbReference>
<dbReference type="Gene3D" id="3.30.70.100">
    <property type="match status" value="1"/>
</dbReference>
<comment type="caution">
    <text evidence="2">The sequence shown here is derived from an EMBL/GenBank/DDBJ whole genome shotgun (WGS) entry which is preliminary data.</text>
</comment>
<dbReference type="InterPro" id="IPR007138">
    <property type="entry name" value="ABM_dom"/>
</dbReference>
<sequence>MIAVIFELKTNEEQQQNYLTLAQDLKKILVNIDGFISIERFQSLSDNDKLLSLSFWQSENAIMQWRNTELHRMAQARGRHSILQHYRLRVASVIRDYGFNEREHAPQDSVLYHQSSENEENNNLF</sequence>
<dbReference type="AlphaFoldDB" id="A0AAJ3HRP9"/>
<keyword evidence="3" id="KW-1185">Reference proteome</keyword>